<sequence>MNENLAWLLFVAIISRPNSCLLNLVLFLYVHMGGVGGNQLFSAISGRRFPKSRLSRMILCLNTCFHLGPTPHYEVRCSLLLEIALLQIAHFIPSTSWIQSAAKFQTVGENATSRIPSAQI</sequence>
<name>A0A8T2SHB7_CERRI</name>
<proteinExistence type="predicted"/>
<evidence type="ECO:0000313" key="2">
    <source>
        <dbReference type="Proteomes" id="UP000825935"/>
    </source>
</evidence>
<dbReference type="AlphaFoldDB" id="A0A8T2SHB7"/>
<protein>
    <submittedName>
        <fullName evidence="1">Uncharacterized protein</fullName>
    </submittedName>
</protein>
<keyword evidence="2" id="KW-1185">Reference proteome</keyword>
<reference evidence="1" key="1">
    <citation type="submission" date="2021-08" db="EMBL/GenBank/DDBJ databases">
        <title>WGS assembly of Ceratopteris richardii.</title>
        <authorList>
            <person name="Marchant D.B."/>
            <person name="Chen G."/>
            <person name="Jenkins J."/>
            <person name="Shu S."/>
            <person name="Leebens-Mack J."/>
            <person name="Grimwood J."/>
            <person name="Schmutz J."/>
            <person name="Soltis P."/>
            <person name="Soltis D."/>
            <person name="Chen Z.-H."/>
        </authorList>
    </citation>
    <scope>NUCLEOTIDE SEQUENCE</scope>
    <source>
        <strain evidence="1">Whitten #5841</strain>
        <tissue evidence="1">Leaf</tissue>
    </source>
</reference>
<gene>
    <name evidence="1" type="ORF">KP509_19G001600</name>
</gene>
<dbReference type="Proteomes" id="UP000825935">
    <property type="component" value="Chromosome 19"/>
</dbReference>
<dbReference type="EMBL" id="CM035424">
    <property type="protein sequence ID" value="KAH7351526.1"/>
    <property type="molecule type" value="Genomic_DNA"/>
</dbReference>
<accession>A0A8T2SHB7</accession>
<evidence type="ECO:0000313" key="1">
    <source>
        <dbReference type="EMBL" id="KAH7351526.1"/>
    </source>
</evidence>
<organism evidence="1 2">
    <name type="scientific">Ceratopteris richardii</name>
    <name type="common">Triangle waterfern</name>
    <dbReference type="NCBI Taxonomy" id="49495"/>
    <lineage>
        <taxon>Eukaryota</taxon>
        <taxon>Viridiplantae</taxon>
        <taxon>Streptophyta</taxon>
        <taxon>Embryophyta</taxon>
        <taxon>Tracheophyta</taxon>
        <taxon>Polypodiopsida</taxon>
        <taxon>Polypodiidae</taxon>
        <taxon>Polypodiales</taxon>
        <taxon>Pteridineae</taxon>
        <taxon>Pteridaceae</taxon>
        <taxon>Parkerioideae</taxon>
        <taxon>Ceratopteris</taxon>
    </lineage>
</organism>
<comment type="caution">
    <text evidence="1">The sequence shown here is derived from an EMBL/GenBank/DDBJ whole genome shotgun (WGS) entry which is preliminary data.</text>
</comment>